<dbReference type="InterPro" id="IPR009297">
    <property type="entry name" value="DUF952"/>
</dbReference>
<keyword evidence="2" id="KW-1185">Reference proteome</keyword>
<reference evidence="1 2" key="1">
    <citation type="submission" date="2014-03" db="EMBL/GenBank/DDBJ databases">
        <title>The draft genome sequence of Marivita geojedonensis KCTC 23882.</title>
        <authorList>
            <person name="Lai Q."/>
            <person name="Shao Z."/>
        </authorList>
    </citation>
    <scope>NUCLEOTIDE SEQUENCE [LARGE SCALE GENOMIC DNA]</scope>
    <source>
        <strain evidence="1 2">DPG-138</strain>
    </source>
</reference>
<dbReference type="Proteomes" id="UP000193926">
    <property type="component" value="Unassembled WGS sequence"/>
</dbReference>
<protein>
    <recommendedName>
        <fullName evidence="3">Dihydroorotate dehydrogenase</fullName>
    </recommendedName>
</protein>
<organism evidence="1 2">
    <name type="scientific">Marivita geojedonensis</name>
    <dbReference type="NCBI Taxonomy" id="1123756"/>
    <lineage>
        <taxon>Bacteria</taxon>
        <taxon>Pseudomonadati</taxon>
        <taxon>Pseudomonadota</taxon>
        <taxon>Alphaproteobacteria</taxon>
        <taxon>Rhodobacterales</taxon>
        <taxon>Roseobacteraceae</taxon>
        <taxon>Marivita</taxon>
    </lineage>
</organism>
<dbReference type="SUPFAM" id="SSF56399">
    <property type="entry name" value="ADP-ribosylation"/>
    <property type="match status" value="1"/>
</dbReference>
<name>A0A1X4NMC3_9RHOB</name>
<gene>
    <name evidence="1" type="ORF">MGEO_08405</name>
</gene>
<accession>A0A1X4NMC3</accession>
<dbReference type="PANTHER" id="PTHR34129:SF1">
    <property type="entry name" value="DUF952 DOMAIN-CONTAINING PROTEIN"/>
    <property type="match status" value="1"/>
</dbReference>
<evidence type="ECO:0000313" key="1">
    <source>
        <dbReference type="EMBL" id="OSQ51513.1"/>
    </source>
</evidence>
<dbReference type="Gene3D" id="3.20.170.20">
    <property type="entry name" value="Protein of unknown function DUF952"/>
    <property type="match status" value="1"/>
</dbReference>
<evidence type="ECO:0000313" key="2">
    <source>
        <dbReference type="Proteomes" id="UP000193926"/>
    </source>
</evidence>
<dbReference type="OrthoDB" id="9799937at2"/>
<sequence length="111" mass="12293">MIYKILRSDEWDALQAQGETSGAPIDVTDGYVHFSTADQVRETAAKHFAGEAGLMLLAYDETAMEGDLRWEPSRGGALFPHLYGPLRLSEVVWAKPLLMQGNGHEFPDDLT</sequence>
<comment type="caution">
    <text evidence="1">The sequence shown here is derived from an EMBL/GenBank/DDBJ whole genome shotgun (WGS) entry which is preliminary data.</text>
</comment>
<dbReference type="RefSeq" id="WP_085636323.1">
    <property type="nucleotide sequence ID" value="NZ_JFKC01000005.1"/>
</dbReference>
<dbReference type="STRING" id="1123756.MGEO_08405"/>
<dbReference type="EMBL" id="JFKC01000005">
    <property type="protein sequence ID" value="OSQ51513.1"/>
    <property type="molecule type" value="Genomic_DNA"/>
</dbReference>
<dbReference type="AlphaFoldDB" id="A0A1X4NMC3"/>
<evidence type="ECO:0008006" key="3">
    <source>
        <dbReference type="Google" id="ProtNLM"/>
    </source>
</evidence>
<dbReference type="PANTHER" id="PTHR34129">
    <property type="entry name" value="BLR1139 PROTEIN"/>
    <property type="match status" value="1"/>
</dbReference>
<dbReference type="Pfam" id="PF06108">
    <property type="entry name" value="DUF952"/>
    <property type="match status" value="1"/>
</dbReference>
<proteinExistence type="predicted"/>